<organism evidence="1 2">
    <name type="scientific">Paramuricea clavata</name>
    <name type="common">Red gorgonian</name>
    <name type="synonym">Violescent sea-whip</name>
    <dbReference type="NCBI Taxonomy" id="317549"/>
    <lineage>
        <taxon>Eukaryota</taxon>
        <taxon>Metazoa</taxon>
        <taxon>Cnidaria</taxon>
        <taxon>Anthozoa</taxon>
        <taxon>Octocorallia</taxon>
        <taxon>Malacalcyonacea</taxon>
        <taxon>Plexauridae</taxon>
        <taxon>Paramuricea</taxon>
    </lineage>
</organism>
<comment type="caution">
    <text evidence="1">The sequence shown here is derived from an EMBL/GenBank/DDBJ whole genome shotgun (WGS) entry which is preliminary data.</text>
</comment>
<dbReference type="OrthoDB" id="6625098at2759"/>
<evidence type="ECO:0000313" key="1">
    <source>
        <dbReference type="EMBL" id="CAB4006926.1"/>
    </source>
</evidence>
<keyword evidence="2" id="KW-1185">Reference proteome</keyword>
<name>A0A6S7HPM4_PARCT</name>
<dbReference type="EMBL" id="CACRXK020005647">
    <property type="protein sequence ID" value="CAB4006926.1"/>
    <property type="molecule type" value="Genomic_DNA"/>
</dbReference>
<reference evidence="1" key="1">
    <citation type="submission" date="2020-04" db="EMBL/GenBank/DDBJ databases">
        <authorList>
            <person name="Alioto T."/>
            <person name="Alioto T."/>
            <person name="Gomez Garrido J."/>
        </authorList>
    </citation>
    <scope>NUCLEOTIDE SEQUENCE</scope>
    <source>
        <strain evidence="1">A484AB</strain>
    </source>
</reference>
<dbReference type="Proteomes" id="UP001152795">
    <property type="component" value="Unassembled WGS sequence"/>
</dbReference>
<dbReference type="AlphaFoldDB" id="A0A6S7HPM4"/>
<proteinExistence type="predicted"/>
<accession>A0A6S7HPM4</accession>
<protein>
    <submittedName>
        <fullName evidence="1">Uncharacterized protein</fullName>
    </submittedName>
</protein>
<sequence>MENISHITDCIEDSEASQVSSDGEITEDCHGNDSNELQACEEGDQQQVLRLESTDRRIENVTNPSKKLFRSKSKRERCHICRKEMLLQNLKDHMKNAHNSTEVRVLGQKSLIELFGNKVKDNNVKRKRGHGDVDEEPLFKTAKTADLSMSISSGSTPPGFENTADESTAKVTLSASGEDNFAESKSSVASKLDEILTTVKNLENRMSCLSITPSPETVAVESELPTVTERKSARSLFDLIQLPEFEYDDIEGVVICSICNPPNEPKEVNFLGRTGVFMYSNDSQKTFESDEKMSRQFRNLKTHLFDHLQTPTPLEKQKEITDVETGKQEFESRNRKVGMRCARTSYLLYKTARPYSEYEQLVTLESHNGCDMGNINHSRKFPAPILPFIADETKARVKKFLCTPLVQTGFLPPVKVIADKDTKKHRTRQ</sequence>
<gene>
    <name evidence="1" type="ORF">PACLA_8A011485</name>
</gene>
<feature type="non-terminal residue" evidence="1">
    <location>
        <position position="1"/>
    </location>
</feature>
<evidence type="ECO:0000313" key="2">
    <source>
        <dbReference type="Proteomes" id="UP001152795"/>
    </source>
</evidence>